<dbReference type="PANTHER" id="PTHR33121:SF71">
    <property type="entry name" value="OXYGEN SENSOR PROTEIN DOSP"/>
    <property type="match status" value="1"/>
</dbReference>
<dbReference type="CDD" id="cd00156">
    <property type="entry name" value="REC"/>
    <property type="match status" value="2"/>
</dbReference>
<dbReference type="PANTHER" id="PTHR33121">
    <property type="entry name" value="CYCLIC DI-GMP PHOSPHODIESTERASE PDEF"/>
    <property type="match status" value="1"/>
</dbReference>
<dbReference type="Pfam" id="PF00072">
    <property type="entry name" value="Response_reg"/>
    <property type="match status" value="2"/>
</dbReference>
<comment type="function">
    <text evidence="2">May play the central regulatory role in sporulation. It may be an element of the effector pathway responsible for the activation of sporulation genes in response to nutritional stress. Spo0A may act in concert with spo0H (a sigma factor) to control the expression of some genes that are critical to the sporulation process.</text>
</comment>
<dbReference type="Proteomes" id="UP000637513">
    <property type="component" value="Unassembled WGS sequence"/>
</dbReference>
<dbReference type="InterPro" id="IPR000700">
    <property type="entry name" value="PAS-assoc_C"/>
</dbReference>
<proteinExistence type="predicted"/>
<feature type="modified residue" description="4-aspartylphosphate" evidence="3">
    <location>
        <position position="175"/>
    </location>
</feature>
<dbReference type="SMART" id="SM00052">
    <property type="entry name" value="EAL"/>
    <property type="match status" value="1"/>
</dbReference>
<dbReference type="InterPro" id="IPR043128">
    <property type="entry name" value="Rev_trsase/Diguanyl_cyclase"/>
</dbReference>
<dbReference type="Gene3D" id="3.30.70.270">
    <property type="match status" value="1"/>
</dbReference>
<feature type="domain" description="GGDEF" evidence="7">
    <location>
        <begin position="285"/>
        <end position="414"/>
    </location>
</feature>
<evidence type="ECO:0000313" key="8">
    <source>
        <dbReference type="EMBL" id="MBC8558012.1"/>
    </source>
</evidence>
<evidence type="ECO:0000313" key="9">
    <source>
        <dbReference type="Proteomes" id="UP000637513"/>
    </source>
</evidence>
<dbReference type="PROSITE" id="PS50110">
    <property type="entry name" value="RESPONSE_REGULATORY"/>
    <property type="match status" value="2"/>
</dbReference>
<evidence type="ECO:0000256" key="2">
    <source>
        <dbReference type="ARBA" id="ARBA00024867"/>
    </source>
</evidence>
<feature type="domain" description="PAC" evidence="5">
    <location>
        <begin position="774"/>
        <end position="827"/>
    </location>
</feature>
<feature type="domain" description="Response regulatory" evidence="4">
    <location>
        <begin position="125"/>
        <end position="242"/>
    </location>
</feature>
<evidence type="ECO:0000256" key="3">
    <source>
        <dbReference type="PROSITE-ProRule" id="PRU00169"/>
    </source>
</evidence>
<organism evidence="8 9">
    <name type="scientific">Jutongia hominis</name>
    <dbReference type="NCBI Taxonomy" id="2763664"/>
    <lineage>
        <taxon>Bacteria</taxon>
        <taxon>Bacillati</taxon>
        <taxon>Bacillota</taxon>
        <taxon>Clostridia</taxon>
        <taxon>Lachnospirales</taxon>
        <taxon>Lachnospiraceae</taxon>
        <taxon>Jutongia</taxon>
    </lineage>
</organism>
<evidence type="ECO:0000256" key="1">
    <source>
        <dbReference type="ARBA" id="ARBA00018672"/>
    </source>
</evidence>
<evidence type="ECO:0000259" key="5">
    <source>
        <dbReference type="PROSITE" id="PS50113"/>
    </source>
</evidence>
<dbReference type="SUPFAM" id="SSF141868">
    <property type="entry name" value="EAL domain-like"/>
    <property type="match status" value="1"/>
</dbReference>
<dbReference type="Pfam" id="PF00990">
    <property type="entry name" value="GGDEF"/>
    <property type="match status" value="1"/>
</dbReference>
<comment type="caution">
    <text evidence="8">The sequence shown here is derived from an EMBL/GenBank/DDBJ whole genome shotgun (WGS) entry which is preliminary data.</text>
</comment>
<reference evidence="8 9" key="1">
    <citation type="submission" date="2020-08" db="EMBL/GenBank/DDBJ databases">
        <title>Genome public.</title>
        <authorList>
            <person name="Liu C."/>
            <person name="Sun Q."/>
        </authorList>
    </citation>
    <scope>NUCLEOTIDE SEQUENCE [LARGE SCALE GENOMIC DNA]</scope>
    <source>
        <strain evidence="8 9">BX3</strain>
    </source>
</reference>
<dbReference type="InterPro" id="IPR011006">
    <property type="entry name" value="CheY-like_superfamily"/>
</dbReference>
<dbReference type="InterPro" id="IPR000160">
    <property type="entry name" value="GGDEF_dom"/>
</dbReference>
<dbReference type="Gene3D" id="3.20.20.450">
    <property type="entry name" value="EAL domain"/>
    <property type="match status" value="1"/>
</dbReference>
<dbReference type="EMBL" id="JACRSW010000032">
    <property type="protein sequence ID" value="MBC8558012.1"/>
    <property type="molecule type" value="Genomic_DNA"/>
</dbReference>
<evidence type="ECO:0000259" key="4">
    <source>
        <dbReference type="PROSITE" id="PS50110"/>
    </source>
</evidence>
<dbReference type="Pfam" id="PF00563">
    <property type="entry name" value="EAL"/>
    <property type="match status" value="1"/>
</dbReference>
<dbReference type="InterPro" id="IPR001633">
    <property type="entry name" value="EAL_dom"/>
</dbReference>
<dbReference type="CDD" id="cd01948">
    <property type="entry name" value="EAL"/>
    <property type="match status" value="1"/>
</dbReference>
<dbReference type="Gene3D" id="3.40.50.2300">
    <property type="match status" value="2"/>
</dbReference>
<dbReference type="InterPro" id="IPR035919">
    <property type="entry name" value="EAL_sf"/>
</dbReference>
<dbReference type="PROSITE" id="PS50883">
    <property type="entry name" value="EAL"/>
    <property type="match status" value="1"/>
</dbReference>
<keyword evidence="3" id="KW-0597">Phosphoprotein</keyword>
<dbReference type="Gene3D" id="3.30.450.20">
    <property type="entry name" value="PAS domain"/>
    <property type="match status" value="1"/>
</dbReference>
<dbReference type="InterPro" id="IPR001789">
    <property type="entry name" value="Sig_transdc_resp-reg_receiver"/>
</dbReference>
<dbReference type="PROSITE" id="PS50887">
    <property type="entry name" value="GGDEF"/>
    <property type="match status" value="1"/>
</dbReference>
<evidence type="ECO:0000259" key="7">
    <source>
        <dbReference type="PROSITE" id="PS50887"/>
    </source>
</evidence>
<dbReference type="InterPro" id="IPR035965">
    <property type="entry name" value="PAS-like_dom_sf"/>
</dbReference>
<dbReference type="SUPFAM" id="SSF52172">
    <property type="entry name" value="CheY-like"/>
    <property type="match status" value="2"/>
</dbReference>
<dbReference type="SMART" id="SM00267">
    <property type="entry name" value="GGDEF"/>
    <property type="match status" value="1"/>
</dbReference>
<dbReference type="SUPFAM" id="SSF55785">
    <property type="entry name" value="PYP-like sensor domain (PAS domain)"/>
    <property type="match status" value="1"/>
</dbReference>
<gene>
    <name evidence="8" type="ORF">H8700_09865</name>
</gene>
<feature type="domain" description="Response regulatory" evidence="4">
    <location>
        <begin position="841"/>
        <end position="958"/>
    </location>
</feature>
<evidence type="ECO:0000259" key="6">
    <source>
        <dbReference type="PROSITE" id="PS50883"/>
    </source>
</evidence>
<dbReference type="SUPFAM" id="SSF55073">
    <property type="entry name" value="Nucleotide cyclase"/>
    <property type="match status" value="1"/>
</dbReference>
<dbReference type="InterPro" id="IPR029787">
    <property type="entry name" value="Nucleotide_cyclase"/>
</dbReference>
<dbReference type="PROSITE" id="PS50113">
    <property type="entry name" value="PAC"/>
    <property type="match status" value="1"/>
</dbReference>
<dbReference type="InterPro" id="IPR050706">
    <property type="entry name" value="Cyclic-di-GMP_PDE-like"/>
</dbReference>
<feature type="domain" description="EAL" evidence="6">
    <location>
        <begin position="423"/>
        <end position="677"/>
    </location>
</feature>
<keyword evidence="9" id="KW-1185">Reference proteome</keyword>
<sequence>MENIPRMIWKEVRKVMETSGTIFEKVRLVDPVKSREIRITPEGTLKEDTSCFSYLNADVKCSNCSSIRAYHEGQTVAKTENMQDGIYQVLSKPISVTDADGHSAVYVMEMIAKTENKDDVKKHKTILVVEDQEINRSMIARLLQKDYDVLEASDGEKCLKILNENYAKISAIILDLIMPKMDGFAVLEYMAKDSRFANIPILVTTGERDYTSEKKCLELGAWDFISKPINKDTLLLRLHNIIGRSKVDTQEYEKYLAEHDRLTGLYNRNKFFEVTRWLLDSNPDKEYAFIRVDLDRFRLYNSFFGEEEGDTLLVYFANKIHDKVSKFGKSAFGRIESDIFGVCIEYKEEFIEELQHGIVEDLRDYNTAYYIEPSIGVYLIEDRKIPIESMYDRSSMAAEQCKHKFMAYIGYYNESMTKQLVIEQEIMNDAQKALDNEEFEVYLQPKTIIHTEECYGAEALVRWIHPEKGMISPGKFIPVFESNGFIGRLDYYMWDHTCKLLRNWIDEGLEPDPVSVNVSRANMYNPNLVFMLKSLLDKYDLPARFLQLELTESAFMDEPDMMIQKVQELQEIGFVILMDDFGSGYSSLNTLKDIPVDVLKVDMKFLGNGDGDGKSERILASVVRMAAWLNLVVIVEGVETKEQRDFLEGIGCEYAQGFYYARPMPWREYEAILKNMEIRHHVDGKQSDDNILLDKIWMTNPEMKRVFHVIMQAAAIFEYKEDTITLLQANKQFSDRFSIGDTSQDYLAKNNHLIPEYYIKQIYQSFEECVMNKAGAECDYLQLDDQGKSLWYHLKVQYITKGDNGYAILAFFHDVTQEKQLEREVQRFKAISATAGTALSKMLVVDDLEISRAVVAELFKDEFEVVEASNGLEALDVLEENGTNISIILLDMYMPVMDGAEFLRCKNKIKQYADIPVIIISAEDSENCQVDMLELGVNDYVTKPFVPEVVRRRVRNVLEYNSRFRDMQQEYRRNKNRK</sequence>
<feature type="modified residue" description="4-aspartylphosphate" evidence="3">
    <location>
        <position position="891"/>
    </location>
</feature>
<dbReference type="RefSeq" id="WP_249305476.1">
    <property type="nucleotide sequence ID" value="NZ_JACRSW010000032.1"/>
</dbReference>
<dbReference type="NCBIfam" id="TIGR00254">
    <property type="entry name" value="GGDEF"/>
    <property type="match status" value="1"/>
</dbReference>
<name>A0ABR7MW45_9FIRM</name>
<dbReference type="CDD" id="cd01949">
    <property type="entry name" value="GGDEF"/>
    <property type="match status" value="1"/>
</dbReference>
<protein>
    <recommendedName>
        <fullName evidence="1">Stage 0 sporulation protein A homolog</fullName>
    </recommendedName>
</protein>
<dbReference type="SMART" id="SM00448">
    <property type="entry name" value="REC"/>
    <property type="match status" value="2"/>
</dbReference>
<accession>A0ABR7MW45</accession>